<dbReference type="SUPFAM" id="SSF55729">
    <property type="entry name" value="Acyl-CoA N-acyltransferases (Nat)"/>
    <property type="match status" value="1"/>
</dbReference>
<dbReference type="InterPro" id="IPR016181">
    <property type="entry name" value="Acyl_CoA_acyltransferase"/>
</dbReference>
<evidence type="ECO:0000259" key="3">
    <source>
        <dbReference type="PROSITE" id="PS51186"/>
    </source>
</evidence>
<evidence type="ECO:0000313" key="4">
    <source>
        <dbReference type="EMBL" id="AFZ68384.1"/>
    </source>
</evidence>
<feature type="domain" description="N-acetyltransferase" evidence="3">
    <location>
        <begin position="17"/>
        <end position="168"/>
    </location>
</feature>
<reference evidence="5" key="1">
    <citation type="submission" date="2012-03" db="EMBL/GenBank/DDBJ databases">
        <title>Complete sequence of chromosome of Deinococcus peraridilitoris DSM 19664.</title>
        <authorList>
            <person name="Lucas S."/>
            <person name="Copeland A."/>
            <person name="Lapidus A."/>
            <person name="Glavina del Rio T."/>
            <person name="Dalin E."/>
            <person name="Tice H."/>
            <person name="Bruce D."/>
            <person name="Goodwin L."/>
            <person name="Pitluck S."/>
            <person name="Peters L."/>
            <person name="Mikhailova N."/>
            <person name="Lu M."/>
            <person name="Kyrpides N."/>
            <person name="Mavromatis K."/>
            <person name="Ivanova N."/>
            <person name="Brettin T."/>
            <person name="Detter J.C."/>
            <person name="Han C."/>
            <person name="Larimer F."/>
            <person name="Land M."/>
            <person name="Hauser L."/>
            <person name="Markowitz V."/>
            <person name="Cheng J.-F."/>
            <person name="Hugenholtz P."/>
            <person name="Woyke T."/>
            <person name="Wu D."/>
            <person name="Pukall R."/>
            <person name="Steenblock K."/>
            <person name="Brambilla E."/>
            <person name="Klenk H.-P."/>
            <person name="Eisen J.A."/>
        </authorList>
    </citation>
    <scope>NUCLEOTIDE SEQUENCE [LARGE SCALE GENOMIC DNA]</scope>
    <source>
        <strain evidence="5">DSM 19664 / LMG 22246 / CIP 109416 / KR-200</strain>
    </source>
</reference>
<gene>
    <name evidence="4" type="ordered locus">Deipe_2927</name>
</gene>
<protein>
    <submittedName>
        <fullName evidence="4">Sortase-like acyltransferase</fullName>
    </submittedName>
</protein>
<dbReference type="InterPro" id="IPR000182">
    <property type="entry name" value="GNAT_dom"/>
</dbReference>
<dbReference type="RefSeq" id="WP_015236686.1">
    <property type="nucleotide sequence ID" value="NC_019793.1"/>
</dbReference>
<organism evidence="4 5">
    <name type="scientific">Deinococcus peraridilitoris (strain DSM 19664 / LMG 22246 / CIP 109416 / KR-200)</name>
    <dbReference type="NCBI Taxonomy" id="937777"/>
    <lineage>
        <taxon>Bacteria</taxon>
        <taxon>Thermotogati</taxon>
        <taxon>Deinococcota</taxon>
        <taxon>Deinococci</taxon>
        <taxon>Deinococcales</taxon>
        <taxon>Deinococcaceae</taxon>
        <taxon>Deinococcus</taxon>
    </lineage>
</organism>
<dbReference type="OrthoDB" id="119498at2"/>
<keyword evidence="2 4" id="KW-0012">Acyltransferase</keyword>
<sequence>MGTASCIAKSQVLHAGYVLRLAAVADADTIAFQRAAMFAEMGTSYSEEHTTQFAPWIRDRLSGGTYLGLLIEHAGQVVAGAGLMFLDWPPSHLDPGSRRAYLLNVYTEPKHRGCGLARALTQAAIHETRARGIAVLALHASEAGRPLYTKLGFQATNEMRFLTSVQGS</sequence>
<dbReference type="Gene3D" id="3.40.630.30">
    <property type="match status" value="1"/>
</dbReference>
<dbReference type="PATRIC" id="fig|937777.3.peg.2945"/>
<dbReference type="HOGENOM" id="CLU_013985_35_1_0"/>
<dbReference type="EMBL" id="CP003382">
    <property type="protein sequence ID" value="AFZ68384.1"/>
    <property type="molecule type" value="Genomic_DNA"/>
</dbReference>
<dbReference type="Proteomes" id="UP000010467">
    <property type="component" value="Chromosome"/>
</dbReference>
<dbReference type="eggNOG" id="COG0456">
    <property type="taxonomic scope" value="Bacteria"/>
</dbReference>
<accession>L0A4L9</accession>
<evidence type="ECO:0000256" key="2">
    <source>
        <dbReference type="ARBA" id="ARBA00023315"/>
    </source>
</evidence>
<dbReference type="Pfam" id="PF00583">
    <property type="entry name" value="Acetyltransf_1"/>
    <property type="match status" value="1"/>
</dbReference>
<proteinExistence type="predicted"/>
<evidence type="ECO:0000256" key="1">
    <source>
        <dbReference type="ARBA" id="ARBA00022679"/>
    </source>
</evidence>
<dbReference type="KEGG" id="dpd:Deipe_2927"/>
<dbReference type="CDD" id="cd04301">
    <property type="entry name" value="NAT_SF"/>
    <property type="match status" value="1"/>
</dbReference>
<name>L0A4L9_DEIPD</name>
<evidence type="ECO:0000313" key="5">
    <source>
        <dbReference type="Proteomes" id="UP000010467"/>
    </source>
</evidence>
<dbReference type="GO" id="GO:0016747">
    <property type="term" value="F:acyltransferase activity, transferring groups other than amino-acyl groups"/>
    <property type="evidence" value="ECO:0007669"/>
    <property type="project" value="InterPro"/>
</dbReference>
<keyword evidence="5" id="KW-1185">Reference proteome</keyword>
<keyword evidence="1 4" id="KW-0808">Transferase</keyword>
<dbReference type="InterPro" id="IPR050832">
    <property type="entry name" value="Bact_Acetyltransf"/>
</dbReference>
<dbReference type="AlphaFoldDB" id="L0A4L9"/>
<dbReference type="STRING" id="937777.Deipe_2927"/>
<dbReference type="PROSITE" id="PS51186">
    <property type="entry name" value="GNAT"/>
    <property type="match status" value="1"/>
</dbReference>
<dbReference type="PANTHER" id="PTHR43877">
    <property type="entry name" value="AMINOALKYLPHOSPHONATE N-ACETYLTRANSFERASE-RELATED-RELATED"/>
    <property type="match status" value="1"/>
</dbReference>